<name>A0ABW2MWG0_9FLAO</name>
<evidence type="ECO:0000313" key="3">
    <source>
        <dbReference type="Proteomes" id="UP001596415"/>
    </source>
</evidence>
<protein>
    <recommendedName>
        <fullName evidence="4">Lipoprotein</fullName>
    </recommendedName>
</protein>
<keyword evidence="3" id="KW-1185">Reference proteome</keyword>
<reference evidence="3" key="1">
    <citation type="journal article" date="2019" name="Int. J. Syst. Evol. Microbiol.">
        <title>The Global Catalogue of Microorganisms (GCM) 10K type strain sequencing project: providing services to taxonomists for standard genome sequencing and annotation.</title>
        <authorList>
            <consortium name="The Broad Institute Genomics Platform"/>
            <consortium name="The Broad Institute Genome Sequencing Center for Infectious Disease"/>
            <person name="Wu L."/>
            <person name="Ma J."/>
        </authorList>
    </citation>
    <scope>NUCLEOTIDE SEQUENCE [LARGE SCALE GENOMIC DNA]</scope>
    <source>
        <strain evidence="3">CGMCC 1.16306</strain>
    </source>
</reference>
<sequence>MKTLKKIFSLLLLSTFFTSCLLNTSGNESFYEEDEMSYEAFEQIPNKLDNNQYLNTNETAMKTKGHEVFDQKTGMVMAVVPFPSSWRKVDSKEFQYEGPNNIKVSGSFGANFMYGNQMGNYGNAQNRPPMNINQITQEFFMPTARQTNRRLITTYELPAVARKNFDYLNSLWQYAPSQKTLKAYGLEWEDDNNMKYITVVVVSDNKSQLGSYWNFFGQYLQAPSQAFEKAKKQFIYGLANTWYNPAQIAAHNANEVQLANSRDANHRARMGSLKQQGDAQAKLAQTYSDISDISHNGYMNRSGMNDAGHAKSVDGIYGNTTVFNPYQSGQTYKVESYDNYYYGNNQGQVISTDNSLYNPNLDPNVNNQDWTRYEIDN</sequence>
<organism evidence="2 3">
    <name type="scientific">Jejudonia soesokkakensis</name>
    <dbReference type="NCBI Taxonomy" id="1323432"/>
    <lineage>
        <taxon>Bacteria</taxon>
        <taxon>Pseudomonadati</taxon>
        <taxon>Bacteroidota</taxon>
        <taxon>Flavobacteriia</taxon>
        <taxon>Flavobacteriales</taxon>
        <taxon>Flavobacteriaceae</taxon>
        <taxon>Jejudonia</taxon>
    </lineage>
</organism>
<accession>A0ABW2MWG0</accession>
<gene>
    <name evidence="2" type="ORF">ACFQO1_09985</name>
</gene>
<dbReference type="Proteomes" id="UP001596415">
    <property type="component" value="Unassembled WGS sequence"/>
</dbReference>
<keyword evidence="1" id="KW-0732">Signal</keyword>
<evidence type="ECO:0000256" key="1">
    <source>
        <dbReference type="SAM" id="SignalP"/>
    </source>
</evidence>
<dbReference type="EMBL" id="JBHTBN010000005">
    <property type="protein sequence ID" value="MFC7358018.1"/>
    <property type="molecule type" value="Genomic_DNA"/>
</dbReference>
<evidence type="ECO:0008006" key="4">
    <source>
        <dbReference type="Google" id="ProtNLM"/>
    </source>
</evidence>
<feature type="signal peptide" evidence="1">
    <location>
        <begin position="1"/>
        <end position="21"/>
    </location>
</feature>
<feature type="chain" id="PRO_5045142884" description="Lipoprotein" evidence="1">
    <location>
        <begin position="22"/>
        <end position="377"/>
    </location>
</feature>
<proteinExistence type="predicted"/>
<dbReference type="RefSeq" id="WP_380217902.1">
    <property type="nucleotide sequence ID" value="NZ_JBHTBN010000005.1"/>
</dbReference>
<dbReference type="PROSITE" id="PS51257">
    <property type="entry name" value="PROKAR_LIPOPROTEIN"/>
    <property type="match status" value="1"/>
</dbReference>
<comment type="caution">
    <text evidence="2">The sequence shown here is derived from an EMBL/GenBank/DDBJ whole genome shotgun (WGS) entry which is preliminary data.</text>
</comment>
<evidence type="ECO:0000313" key="2">
    <source>
        <dbReference type="EMBL" id="MFC7358018.1"/>
    </source>
</evidence>